<organism evidence="3 4">
    <name type="scientific">Comamonas squillarum</name>
    <dbReference type="NCBI Taxonomy" id="2977320"/>
    <lineage>
        <taxon>Bacteria</taxon>
        <taxon>Pseudomonadati</taxon>
        <taxon>Pseudomonadota</taxon>
        <taxon>Betaproteobacteria</taxon>
        <taxon>Burkholderiales</taxon>
        <taxon>Comamonadaceae</taxon>
        <taxon>Comamonas</taxon>
    </lineage>
</organism>
<dbReference type="InterPro" id="IPR028098">
    <property type="entry name" value="Glyco_trans_4-like_N"/>
</dbReference>
<evidence type="ECO:0000259" key="1">
    <source>
        <dbReference type="Pfam" id="PF00534"/>
    </source>
</evidence>
<dbReference type="Pfam" id="PF13579">
    <property type="entry name" value="Glyco_trans_4_4"/>
    <property type="match status" value="1"/>
</dbReference>
<dbReference type="Pfam" id="PF00534">
    <property type="entry name" value="Glycos_transf_1"/>
    <property type="match status" value="1"/>
</dbReference>
<dbReference type="EC" id="2.4.-.-" evidence="3"/>
<dbReference type="SUPFAM" id="SSF53756">
    <property type="entry name" value="UDP-Glycosyltransferase/glycogen phosphorylase"/>
    <property type="match status" value="1"/>
</dbReference>
<protein>
    <submittedName>
        <fullName evidence="3">Glycosyltransferase</fullName>
        <ecNumber evidence="3">2.4.-.-</ecNumber>
    </submittedName>
</protein>
<evidence type="ECO:0000313" key="4">
    <source>
        <dbReference type="Proteomes" id="UP001058290"/>
    </source>
</evidence>
<evidence type="ECO:0000259" key="2">
    <source>
        <dbReference type="Pfam" id="PF13579"/>
    </source>
</evidence>
<keyword evidence="3" id="KW-0328">Glycosyltransferase</keyword>
<dbReference type="Proteomes" id="UP001058290">
    <property type="component" value="Chromosome"/>
</dbReference>
<dbReference type="PANTHER" id="PTHR45947:SF3">
    <property type="entry name" value="SULFOQUINOVOSYL TRANSFERASE SQD2"/>
    <property type="match status" value="1"/>
</dbReference>
<sequence length="566" mass="61680">MLRHWLGRPQAAPLHAQAGDAPQRVLHVGKFYPPYRGGMESFLADLIEQQRANGIDARAVVHGDPLPEDPPWLIRVPVQITLVFAPIALGFPLALHRAIRGFQPDVLHLHMPNNAAFWALIMPAARRVAWVTHWHSDVLISKWDSLLQLCYQVYRPFETKLLRQSAAILATSPPYMAASVPLQRWLFKTLAIPLGLKPLGQGVLEQAQAEAPQLQLWGDARLRVLSVGRLTYYKGFDTLISAVAGFADVQLIIAGEGEQRKELEALIARERAQQGCANVQLLGQVSEAQKHALFNSCDIFALASRERTEAFGLVLIEAMQHGKPCIASDLDGSGMSWVVGQSGSGQCYAPDQVQAWKEAMRQALAAKAQLAGRGLAAQQAADAYFTIGQCERRIAEVYDSILPASERAPAQPQAAAAARPLQVAVVQQAAQWPLLQQWQAAHPESLLLCVDASGQRSPDLQALGGLAQVSLADLGWSEVITLVQRLAAEQALSALSIRSAADLLSETGAEPLPAPPAGWWQRWLARRGVRHLQLGRHALLLRGDEMAAWAGARHALVGGHLFMRSA</sequence>
<name>A0ABY5ZU42_9BURK</name>
<keyword evidence="4" id="KW-1185">Reference proteome</keyword>
<dbReference type="InterPro" id="IPR050194">
    <property type="entry name" value="Glycosyltransferase_grp1"/>
</dbReference>
<dbReference type="InterPro" id="IPR001296">
    <property type="entry name" value="Glyco_trans_1"/>
</dbReference>
<feature type="domain" description="Glycosyl transferase family 1" evidence="1">
    <location>
        <begin position="221"/>
        <end position="367"/>
    </location>
</feature>
<feature type="domain" description="Glycosyltransferase subfamily 4-like N-terminal" evidence="2">
    <location>
        <begin position="37"/>
        <end position="178"/>
    </location>
</feature>
<dbReference type="GO" id="GO:0016757">
    <property type="term" value="F:glycosyltransferase activity"/>
    <property type="evidence" value="ECO:0007669"/>
    <property type="project" value="UniProtKB-KW"/>
</dbReference>
<proteinExistence type="predicted"/>
<accession>A0ABY5ZU42</accession>
<dbReference type="PANTHER" id="PTHR45947">
    <property type="entry name" value="SULFOQUINOVOSYL TRANSFERASE SQD2"/>
    <property type="match status" value="1"/>
</dbReference>
<dbReference type="RefSeq" id="WP_260718653.1">
    <property type="nucleotide sequence ID" value="NZ_CP104377.1"/>
</dbReference>
<keyword evidence="3" id="KW-0808">Transferase</keyword>
<evidence type="ECO:0000313" key="3">
    <source>
        <dbReference type="EMBL" id="UXC17485.1"/>
    </source>
</evidence>
<gene>
    <name evidence="3" type="ORF">N4T19_17525</name>
</gene>
<dbReference type="Gene3D" id="3.40.50.2000">
    <property type="entry name" value="Glycogen Phosphorylase B"/>
    <property type="match status" value="2"/>
</dbReference>
<dbReference type="EMBL" id="CP104377">
    <property type="protein sequence ID" value="UXC17485.1"/>
    <property type="molecule type" value="Genomic_DNA"/>
</dbReference>
<reference evidence="3" key="1">
    <citation type="submission" date="2022-09" db="EMBL/GenBank/DDBJ databases">
        <title>Bacterial diversity in gut of crayfish and pufferfish.</title>
        <authorList>
            <person name="Huang Y."/>
        </authorList>
    </citation>
    <scope>NUCLEOTIDE SEQUENCE</scope>
    <source>
        <strain evidence="3">PR12</strain>
    </source>
</reference>